<name>A0A328HIJ2_ARTGO</name>
<comment type="pathway">
    <text evidence="2">Carbohydrate acid metabolism; 2-dehydro-3-deoxy-D-gluconate degradation; D-glyceraldehyde 3-phosphate and pyruvate from 2-dehydro-3-deoxy-D-gluconate: step 2/2.</text>
</comment>
<dbReference type="PROSITE" id="PS00160">
    <property type="entry name" value="ALDOLASE_KDPG_KHG_2"/>
    <property type="match status" value="1"/>
</dbReference>
<dbReference type="InterPro" id="IPR031337">
    <property type="entry name" value="KDPG/KHG_AS_1"/>
</dbReference>
<dbReference type="InterPro" id="IPR031338">
    <property type="entry name" value="KDPG/KHG_AS_2"/>
</dbReference>
<dbReference type="PANTHER" id="PTHR30246">
    <property type="entry name" value="2-KETO-3-DEOXY-6-PHOSPHOGLUCONATE ALDOLASE"/>
    <property type="match status" value="1"/>
</dbReference>
<evidence type="ECO:0000313" key="9">
    <source>
        <dbReference type="EMBL" id="RAM38407.1"/>
    </source>
</evidence>
<evidence type="ECO:0000313" key="10">
    <source>
        <dbReference type="Proteomes" id="UP000249166"/>
    </source>
</evidence>
<evidence type="ECO:0000256" key="4">
    <source>
        <dbReference type="ARBA" id="ARBA00011233"/>
    </source>
</evidence>
<dbReference type="AlphaFoldDB" id="A0A328HIJ2"/>
<protein>
    <recommendedName>
        <fullName evidence="5">2-dehydro-3-deoxy-phosphogluconate aldolase</fullName>
        <ecNumber evidence="5">4.1.2.14</ecNumber>
    </recommendedName>
</protein>
<dbReference type="PANTHER" id="PTHR30246:SF1">
    <property type="entry name" value="2-DEHYDRO-3-DEOXY-6-PHOSPHOGALACTONATE ALDOLASE-RELATED"/>
    <property type="match status" value="1"/>
</dbReference>
<reference evidence="9 10" key="1">
    <citation type="submission" date="2018-04" db="EMBL/GenBank/DDBJ databases">
        <title>Bacteria isolated from cave deposits of Manipur.</title>
        <authorList>
            <person name="Sahoo D."/>
            <person name="Sarangthem I."/>
            <person name="Nandeibam J."/>
        </authorList>
    </citation>
    <scope>NUCLEOTIDE SEQUENCE [LARGE SCALE GENOMIC DNA]</scope>
    <source>
        <strain evidence="10">mrc11</strain>
    </source>
</reference>
<dbReference type="SUPFAM" id="SSF51569">
    <property type="entry name" value="Aldolase"/>
    <property type="match status" value="1"/>
</dbReference>
<comment type="similarity">
    <text evidence="3">Belongs to the KHG/KDPG aldolase family.</text>
</comment>
<gene>
    <name evidence="9" type="ORF">DBZ45_05265</name>
</gene>
<dbReference type="OrthoDB" id="9805177at2"/>
<comment type="caution">
    <text evidence="9">The sequence shown here is derived from an EMBL/GenBank/DDBJ whole genome shotgun (WGS) entry which is preliminary data.</text>
</comment>
<dbReference type="PROSITE" id="PS00159">
    <property type="entry name" value="ALDOLASE_KDPG_KHG_1"/>
    <property type="match status" value="1"/>
</dbReference>
<dbReference type="Pfam" id="PF01081">
    <property type="entry name" value="Aldolase"/>
    <property type="match status" value="1"/>
</dbReference>
<comment type="catalytic activity">
    <reaction evidence="1">
        <text>2-dehydro-3-deoxy-6-phospho-D-gluconate = D-glyceraldehyde 3-phosphate + pyruvate</text>
        <dbReference type="Rhea" id="RHEA:17089"/>
        <dbReference type="ChEBI" id="CHEBI:15361"/>
        <dbReference type="ChEBI" id="CHEBI:57569"/>
        <dbReference type="ChEBI" id="CHEBI:59776"/>
        <dbReference type="EC" id="4.1.2.14"/>
    </reaction>
</comment>
<evidence type="ECO:0000256" key="1">
    <source>
        <dbReference type="ARBA" id="ARBA00000654"/>
    </source>
</evidence>
<dbReference type="CDD" id="cd00452">
    <property type="entry name" value="KDPG_aldolase"/>
    <property type="match status" value="1"/>
</dbReference>
<organism evidence="9 10">
    <name type="scientific">Arthrobacter globiformis</name>
    <dbReference type="NCBI Taxonomy" id="1665"/>
    <lineage>
        <taxon>Bacteria</taxon>
        <taxon>Bacillati</taxon>
        <taxon>Actinomycetota</taxon>
        <taxon>Actinomycetes</taxon>
        <taxon>Micrococcales</taxon>
        <taxon>Micrococcaceae</taxon>
        <taxon>Arthrobacter</taxon>
    </lineage>
</organism>
<dbReference type="InterPro" id="IPR000887">
    <property type="entry name" value="Aldlse_KDPG_KHG"/>
</dbReference>
<dbReference type="RefSeq" id="WP_111902875.1">
    <property type="nucleotide sequence ID" value="NZ_QLNP01000062.1"/>
</dbReference>
<dbReference type="InterPro" id="IPR013785">
    <property type="entry name" value="Aldolase_TIM"/>
</dbReference>
<dbReference type="EC" id="4.1.2.14" evidence="5"/>
<comment type="subunit">
    <text evidence="4">Homotrimer.</text>
</comment>
<dbReference type="Proteomes" id="UP000249166">
    <property type="component" value="Unassembled WGS sequence"/>
</dbReference>
<dbReference type="NCBIfam" id="TIGR01182">
    <property type="entry name" value="eda"/>
    <property type="match status" value="1"/>
</dbReference>
<sequence length="208" mass="21105">MADATSVLNVSPVIPVVTIDDPQHAVPVARALADGGVRIIELTLRTDTALTSLKAIANEVPDILVGAGTILTPAQADAAVAAGAQFLVSPGVTPSLLDHMLSLEVPVLPGVATVGEVMAVLERGLDTMKFFPAGPAGGPSYLAAIGAPIPQVTFCPTGGISLATAPDYLKLPNVSCVGGSWLTPRAAVESGDWQQITELAREAAALRG</sequence>
<evidence type="ECO:0000256" key="2">
    <source>
        <dbReference type="ARBA" id="ARBA00004736"/>
    </source>
</evidence>
<keyword evidence="7" id="KW-0704">Schiff base</keyword>
<evidence type="ECO:0000256" key="5">
    <source>
        <dbReference type="ARBA" id="ARBA00013063"/>
    </source>
</evidence>
<evidence type="ECO:0000256" key="3">
    <source>
        <dbReference type="ARBA" id="ARBA00006906"/>
    </source>
</evidence>
<proteinExistence type="inferred from homology"/>
<evidence type="ECO:0000256" key="6">
    <source>
        <dbReference type="ARBA" id="ARBA00023239"/>
    </source>
</evidence>
<accession>A0A328HIJ2</accession>
<dbReference type="EMBL" id="QLNP01000062">
    <property type="protein sequence ID" value="RAM38407.1"/>
    <property type="molecule type" value="Genomic_DNA"/>
</dbReference>
<evidence type="ECO:0000256" key="7">
    <source>
        <dbReference type="ARBA" id="ARBA00023270"/>
    </source>
</evidence>
<keyword evidence="6 9" id="KW-0456">Lyase</keyword>
<evidence type="ECO:0000256" key="8">
    <source>
        <dbReference type="ARBA" id="ARBA00023277"/>
    </source>
</evidence>
<dbReference type="Gene3D" id="3.20.20.70">
    <property type="entry name" value="Aldolase class I"/>
    <property type="match status" value="1"/>
</dbReference>
<keyword evidence="8" id="KW-0119">Carbohydrate metabolism</keyword>
<dbReference type="NCBIfam" id="NF004325">
    <property type="entry name" value="PRK05718.1"/>
    <property type="match status" value="1"/>
</dbReference>
<dbReference type="GO" id="GO:0008675">
    <property type="term" value="F:2-dehydro-3-deoxy-phosphogluconate aldolase activity"/>
    <property type="evidence" value="ECO:0007669"/>
    <property type="project" value="UniProtKB-EC"/>
</dbReference>